<proteinExistence type="predicted"/>
<keyword evidence="2" id="KW-0812">Transmembrane</keyword>
<keyword evidence="2" id="KW-0472">Membrane</keyword>
<evidence type="ECO:0000256" key="1">
    <source>
        <dbReference type="SAM" id="MobiDB-lite"/>
    </source>
</evidence>
<dbReference type="EMBL" id="CP042906">
    <property type="protein sequence ID" value="QEX18474.1"/>
    <property type="molecule type" value="Genomic_DNA"/>
</dbReference>
<feature type="compositionally biased region" description="Basic and acidic residues" evidence="1">
    <location>
        <begin position="42"/>
        <end position="51"/>
    </location>
</feature>
<keyword evidence="4" id="KW-1185">Reference proteome</keyword>
<evidence type="ECO:0000313" key="4">
    <source>
        <dbReference type="Proteomes" id="UP000326202"/>
    </source>
</evidence>
<sequence length="71" mass="7365">MTTYAIIGGGFVLILAVIWLAYLAGRGKGGSDQRAGNADATAETRAREQEAAAKAPADKAAVIDTLRKGKF</sequence>
<dbReference type="AlphaFoldDB" id="A0A5J6MM05"/>
<feature type="transmembrane region" description="Helical" evidence="2">
    <location>
        <begin position="6"/>
        <end position="24"/>
    </location>
</feature>
<protein>
    <submittedName>
        <fullName evidence="3">Uncharacterized protein</fullName>
    </submittedName>
</protein>
<name>A0A5J6MM05_9PROT</name>
<evidence type="ECO:0000256" key="2">
    <source>
        <dbReference type="SAM" id="Phobius"/>
    </source>
</evidence>
<dbReference type="KEGG" id="htq:FRZ44_37810"/>
<reference evidence="3 4" key="1">
    <citation type="submission" date="2019-08" db="EMBL/GenBank/DDBJ databases">
        <title>Hyperibacter terrae gen. nov., sp. nov. and Hyperibacter viscosus sp. nov., two new members in the family Rhodospirillaceae isolated from the rhizosphere of Hypericum perforatum.</title>
        <authorList>
            <person name="Noviana Z."/>
        </authorList>
    </citation>
    <scope>NUCLEOTIDE SEQUENCE [LARGE SCALE GENOMIC DNA]</scope>
    <source>
        <strain evidence="3 4">R5913</strain>
    </source>
</reference>
<organism evidence="3 4">
    <name type="scientific">Hypericibacter terrae</name>
    <dbReference type="NCBI Taxonomy" id="2602015"/>
    <lineage>
        <taxon>Bacteria</taxon>
        <taxon>Pseudomonadati</taxon>
        <taxon>Pseudomonadota</taxon>
        <taxon>Alphaproteobacteria</taxon>
        <taxon>Rhodospirillales</taxon>
        <taxon>Dongiaceae</taxon>
        <taxon>Hypericibacter</taxon>
    </lineage>
</organism>
<dbReference type="Proteomes" id="UP000326202">
    <property type="component" value="Chromosome"/>
</dbReference>
<gene>
    <name evidence="3" type="ORF">FRZ44_37810</name>
</gene>
<keyword evidence="2" id="KW-1133">Transmembrane helix</keyword>
<evidence type="ECO:0000313" key="3">
    <source>
        <dbReference type="EMBL" id="QEX18474.1"/>
    </source>
</evidence>
<accession>A0A5J6MM05</accession>
<feature type="region of interest" description="Disordered" evidence="1">
    <location>
        <begin position="27"/>
        <end position="56"/>
    </location>
</feature>